<name>A0ABX5XTZ7_9BACT</name>
<evidence type="ECO:0000256" key="2">
    <source>
        <dbReference type="ARBA" id="ARBA00022741"/>
    </source>
</evidence>
<dbReference type="EC" id="3.4.24.-" evidence="6"/>
<keyword evidence="6" id="KW-0378">Hydrolase</keyword>
<dbReference type="EMBL" id="CP036432">
    <property type="protein sequence ID" value="QDV85399.1"/>
    <property type="molecule type" value="Genomic_DNA"/>
</dbReference>
<evidence type="ECO:0000256" key="3">
    <source>
        <dbReference type="ARBA" id="ARBA00022840"/>
    </source>
</evidence>
<protein>
    <submittedName>
        <fullName evidence="6">ATP-dependent zinc metalloprotease FtsH</fullName>
        <ecNumber evidence="6">3.4.24.-</ecNumber>
    </submittedName>
</protein>
<dbReference type="Proteomes" id="UP000318081">
    <property type="component" value="Chromosome"/>
</dbReference>
<dbReference type="InterPro" id="IPR003593">
    <property type="entry name" value="AAA+_ATPase"/>
</dbReference>
<evidence type="ECO:0000259" key="5">
    <source>
        <dbReference type="SMART" id="SM00382"/>
    </source>
</evidence>
<dbReference type="CDD" id="cd19481">
    <property type="entry name" value="RecA-like_protease"/>
    <property type="match status" value="1"/>
</dbReference>
<keyword evidence="2 4" id="KW-0547">Nucleotide-binding</keyword>
<keyword evidence="3 4" id="KW-0067">ATP-binding</keyword>
<dbReference type="PROSITE" id="PS00674">
    <property type="entry name" value="AAA"/>
    <property type="match status" value="1"/>
</dbReference>
<keyword evidence="6" id="KW-0645">Protease</keyword>
<evidence type="ECO:0000313" key="7">
    <source>
        <dbReference type="Proteomes" id="UP000318081"/>
    </source>
</evidence>
<dbReference type="GO" id="GO:0008237">
    <property type="term" value="F:metallopeptidase activity"/>
    <property type="evidence" value="ECO:0007669"/>
    <property type="project" value="UniProtKB-KW"/>
</dbReference>
<dbReference type="Gene3D" id="3.40.50.300">
    <property type="entry name" value="P-loop containing nucleotide triphosphate hydrolases"/>
    <property type="match status" value="1"/>
</dbReference>
<evidence type="ECO:0000313" key="6">
    <source>
        <dbReference type="EMBL" id="QDV85399.1"/>
    </source>
</evidence>
<evidence type="ECO:0000256" key="1">
    <source>
        <dbReference type="ARBA" id="ARBA00006914"/>
    </source>
</evidence>
<dbReference type="InterPro" id="IPR003960">
    <property type="entry name" value="ATPase_AAA_CS"/>
</dbReference>
<dbReference type="SUPFAM" id="SSF52540">
    <property type="entry name" value="P-loop containing nucleoside triphosphate hydrolases"/>
    <property type="match status" value="1"/>
</dbReference>
<keyword evidence="6" id="KW-0482">Metalloprotease</keyword>
<dbReference type="InterPro" id="IPR027417">
    <property type="entry name" value="P-loop_NTPase"/>
</dbReference>
<feature type="domain" description="AAA+ ATPase" evidence="5">
    <location>
        <begin position="72"/>
        <end position="227"/>
    </location>
</feature>
<dbReference type="Pfam" id="PF00004">
    <property type="entry name" value="AAA"/>
    <property type="match status" value="1"/>
</dbReference>
<dbReference type="RefSeq" id="WP_419580228.1">
    <property type="nucleotide sequence ID" value="NZ_CP036432.1"/>
</dbReference>
<comment type="similarity">
    <text evidence="1 4">Belongs to the AAA ATPase family.</text>
</comment>
<proteinExistence type="inferred from homology"/>
<reference evidence="6 7" key="1">
    <citation type="submission" date="2019-02" db="EMBL/GenBank/DDBJ databases">
        <title>Deep-cultivation of Planctomycetes and their phenomic and genomic characterization uncovers novel biology.</title>
        <authorList>
            <person name="Wiegand S."/>
            <person name="Jogler M."/>
            <person name="Boedeker C."/>
            <person name="Pinto D."/>
            <person name="Vollmers J."/>
            <person name="Rivas-Marin E."/>
            <person name="Kohn T."/>
            <person name="Peeters S.H."/>
            <person name="Heuer A."/>
            <person name="Rast P."/>
            <person name="Oberbeckmann S."/>
            <person name="Bunk B."/>
            <person name="Jeske O."/>
            <person name="Meyerdierks A."/>
            <person name="Storesund J.E."/>
            <person name="Kallscheuer N."/>
            <person name="Luecker S."/>
            <person name="Lage O.M."/>
            <person name="Pohl T."/>
            <person name="Merkel B.J."/>
            <person name="Hornburger P."/>
            <person name="Mueller R.-W."/>
            <person name="Bruemmer F."/>
            <person name="Labrenz M."/>
            <person name="Spormann A.M."/>
            <person name="Op den Camp H."/>
            <person name="Overmann J."/>
            <person name="Amann R."/>
            <person name="Jetten M.S.M."/>
            <person name="Mascher T."/>
            <person name="Medema M.H."/>
            <person name="Devos D.P."/>
            <person name="Kaster A.-K."/>
            <person name="Ovreas L."/>
            <person name="Rohde M."/>
            <person name="Galperin M.Y."/>
            <person name="Jogler C."/>
        </authorList>
    </citation>
    <scope>NUCLEOTIDE SEQUENCE [LARGE SCALE GENOMIC DNA]</scope>
    <source>
        <strain evidence="6 7">TBK1r</strain>
    </source>
</reference>
<gene>
    <name evidence="6" type="primary">ftsH_3</name>
    <name evidence="6" type="ORF">TBK1r_43790</name>
</gene>
<dbReference type="InterPro" id="IPR003959">
    <property type="entry name" value="ATPase_AAA_core"/>
</dbReference>
<accession>A0ABX5XTZ7</accession>
<dbReference type="InterPro" id="IPR050221">
    <property type="entry name" value="26S_Proteasome_ATPase"/>
</dbReference>
<organism evidence="6 7">
    <name type="scientific">Stieleria magnilauensis</name>
    <dbReference type="NCBI Taxonomy" id="2527963"/>
    <lineage>
        <taxon>Bacteria</taxon>
        <taxon>Pseudomonadati</taxon>
        <taxon>Planctomycetota</taxon>
        <taxon>Planctomycetia</taxon>
        <taxon>Pirellulales</taxon>
        <taxon>Pirellulaceae</taxon>
        <taxon>Stieleria</taxon>
    </lineage>
</organism>
<keyword evidence="7" id="KW-1185">Reference proteome</keyword>
<dbReference type="PANTHER" id="PTHR23073">
    <property type="entry name" value="26S PROTEASOME REGULATORY SUBUNIT"/>
    <property type="match status" value="1"/>
</dbReference>
<sequence>MEKNSTEGIFDEVLEFPDSDVKRRFDRLVGLDSVKDRLTKEALMRLQPSSLENWSQQHFKESLPALRYFQRRPPLFILAGDVGTGKTELAETFGDAVARKAGIPILLHSLSLTARGTGAVGEMTRLISSAFGIVKSQAPSISGSTSASSGQILLIDEADALAQSRESAQMHHEDRAGVNALIRGIDDLAEGQRPVLVVMCTNRLRALDPAVMRRAAATFEFTRPNADQRRIVLRNAFPEYVCSEADLSRVVELTGDCDGTGVGFSFSDITQRLVPSVVLEAFPDRTITSELILSVAAQTKATPAFSEQ</sequence>
<dbReference type="SMART" id="SM00382">
    <property type="entry name" value="AAA"/>
    <property type="match status" value="1"/>
</dbReference>
<evidence type="ECO:0000256" key="4">
    <source>
        <dbReference type="RuleBase" id="RU003651"/>
    </source>
</evidence>